<dbReference type="EC" id="3.1.2.4" evidence="2 4"/>
<evidence type="ECO:0000313" key="8">
    <source>
        <dbReference type="Proteomes" id="UP000009170"/>
    </source>
</evidence>
<evidence type="ECO:0000256" key="3">
    <source>
        <dbReference type="ARBA" id="ARBA00022801"/>
    </source>
</evidence>
<dbReference type="EMBL" id="CAID01000014">
    <property type="protein sequence ID" value="CEG02162.1"/>
    <property type="molecule type" value="Genomic_DNA"/>
</dbReference>
<comment type="similarity">
    <text evidence="4">Belongs to the enoyl-CoA hydratase/isomerase family.</text>
</comment>
<dbReference type="AlphaFoldDB" id="A0A096PBU8"/>
<reference evidence="6" key="2">
    <citation type="journal article" date="2014" name="BMC Genomics">
        <title>An improved genome of the model marine alga Ostreococcus tauri unfolds by assessing Illumina de novo assemblies.</title>
        <authorList>
            <person name="Blanc-Mathieu R."/>
            <person name="Verhelst B."/>
            <person name="Derelle E."/>
            <person name="Rombauts S."/>
            <person name="Bouget F.Y."/>
            <person name="Carre I."/>
            <person name="Chateau A."/>
            <person name="Eyre-Walker A."/>
            <person name="Grimsley N."/>
            <person name="Moreau H."/>
            <person name="Piegu B."/>
            <person name="Rivals E."/>
            <person name="Schackwitz W."/>
            <person name="Van de Peer Y."/>
            <person name="Piganeau G."/>
        </authorList>
    </citation>
    <scope>NUCLEOTIDE SEQUENCE</scope>
    <source>
        <strain evidence="6">RCC4221</strain>
    </source>
</reference>
<comment type="function">
    <text evidence="4">Hydrolyzes 3-hydroxyisobutyryl-CoA (HIBYL-CoA), a saline catabolite. Has high activity toward isobutyryl-CoA. Could be an isobutyryl-CoA dehydrogenase that functions in valine catabolism.</text>
</comment>
<dbReference type="GO" id="GO:0003860">
    <property type="term" value="F:3-hydroxyisobutyryl-CoA hydrolase activity"/>
    <property type="evidence" value="ECO:0007669"/>
    <property type="project" value="UniProtKB-UniRule"/>
</dbReference>
<feature type="domain" description="Enoyl-CoA hydratase/isomerase" evidence="5">
    <location>
        <begin position="18"/>
        <end position="345"/>
    </location>
</feature>
<protein>
    <recommendedName>
        <fullName evidence="2 4">3-hydroxyisobutyryl-CoA hydrolase</fullName>
        <shortName evidence="4">HIB-CoA hydrolase</shortName>
        <shortName evidence="4">HIBYL-CoA-H</shortName>
        <ecNumber evidence="2 4">3.1.2.4</ecNumber>
    </recommendedName>
    <alternativeName>
        <fullName evidence="4">3-hydroxyisobutyryl-coenzyme A hydrolase</fullName>
    </alternativeName>
</protein>
<dbReference type="PANTHER" id="PTHR43176">
    <property type="entry name" value="3-HYDROXYISOBUTYRYL-COA HYDROLASE-RELATED"/>
    <property type="match status" value="1"/>
</dbReference>
<dbReference type="InParanoid" id="A0A096PBU8"/>
<name>A0A096PBU8_OSTTA</name>
<dbReference type="Pfam" id="PF16113">
    <property type="entry name" value="ECH_2"/>
    <property type="match status" value="1"/>
</dbReference>
<accession>A0A454Y7J6</accession>
<dbReference type="SUPFAM" id="SSF52096">
    <property type="entry name" value="ClpP/crotonase"/>
    <property type="match status" value="1"/>
</dbReference>
<sequence length="363" mass="38746">MSTPPHPPLRVERRGNAQFIVLDRPRARNALTSDVIERLHRAYAAGEDNATLCAHVILGANSGTFCAGGDVRAVREMVLKNERDAAVGFFSREFALNARLATLTKPSACVWNGSVMGGGAGLSCYAPVRVSTEKTVFAMPECAIGLWPDVGASWFLRRLCGGATGTWLALTGARVRGKACKALGLSTHHVTCESWDAVCEPMVRALTVGASAEDLAACAAAGETSADAAEDGCDEYATTARGKRAIEEVFGDESLSLSGITSEIARRRDAATDDVERRFFAESAESLAKACPTSLEVTLELMRRARGKSLEWSLATDNALISQFIFADDFKRGVDAVLITKVGVPPPEGWAPTRSPASFFSRL</sequence>
<gene>
    <name evidence="7" type="ORF">BE221DRAFT_76108</name>
    <name evidence="6" type="ORF">OT_ostta14g02590</name>
</gene>
<evidence type="ECO:0000256" key="1">
    <source>
        <dbReference type="ARBA" id="ARBA00001709"/>
    </source>
</evidence>
<comment type="pathway">
    <text evidence="4">Amino-acid degradation; L-valine degradation.</text>
</comment>
<evidence type="ECO:0000259" key="5">
    <source>
        <dbReference type="Pfam" id="PF16113"/>
    </source>
</evidence>
<dbReference type="Proteomes" id="UP000195557">
    <property type="component" value="Unassembled WGS sequence"/>
</dbReference>
<keyword evidence="3 4" id="KW-0378">Hydrolase</keyword>
<dbReference type="PANTHER" id="PTHR43176:SF3">
    <property type="entry name" value="3-HYDROXYISOBUTYRYL-COA HYDROLASE, MITOCHONDRIAL"/>
    <property type="match status" value="1"/>
</dbReference>
<dbReference type="GO" id="GO:0006574">
    <property type="term" value="P:L-valine catabolic process"/>
    <property type="evidence" value="ECO:0007669"/>
    <property type="project" value="UniProtKB-UniRule"/>
</dbReference>
<dbReference type="InterPro" id="IPR045004">
    <property type="entry name" value="ECH_dom"/>
</dbReference>
<dbReference type="InterPro" id="IPR032259">
    <property type="entry name" value="HIBYL-CoA-H"/>
</dbReference>
<evidence type="ECO:0000313" key="6">
    <source>
        <dbReference type="EMBL" id="CEG02162.1"/>
    </source>
</evidence>
<proteinExistence type="inferred from homology"/>
<dbReference type="STRING" id="70448.A0A096PBU8"/>
<comment type="catalytic activity">
    <reaction evidence="1 4">
        <text>3-hydroxy-2-methylpropanoyl-CoA + H2O = 3-hydroxy-2-methylpropanoate + CoA + H(+)</text>
        <dbReference type="Rhea" id="RHEA:20888"/>
        <dbReference type="ChEBI" id="CHEBI:11805"/>
        <dbReference type="ChEBI" id="CHEBI:15377"/>
        <dbReference type="ChEBI" id="CHEBI:15378"/>
        <dbReference type="ChEBI" id="CHEBI:57287"/>
        <dbReference type="ChEBI" id="CHEBI:57340"/>
        <dbReference type="EC" id="3.1.2.4"/>
    </reaction>
</comment>
<reference evidence="7" key="3">
    <citation type="submission" date="2017-04" db="EMBL/GenBank/DDBJ databases">
        <title>Population genomics of picophytoplankton unveils novel chromosome hypervariability.</title>
        <authorList>
            <consortium name="DOE Joint Genome Institute"/>
            <person name="Blanc-Mathieu R."/>
            <person name="Krasovec M."/>
            <person name="Hebrard M."/>
            <person name="Yau S."/>
            <person name="Desgranges E."/>
            <person name="Martin J."/>
            <person name="Schackwitz W."/>
            <person name="Kuo A."/>
            <person name="Salin G."/>
            <person name="Donnadieu C."/>
            <person name="Desdevises Y."/>
            <person name="Sanchez-Ferandin S."/>
            <person name="Moreau H."/>
            <person name="Rivals E."/>
            <person name="Grigoriev I.V."/>
            <person name="Grimsley N."/>
            <person name="Eyre-Walker A."/>
            <person name="Piganeau G."/>
        </authorList>
    </citation>
    <scope>NUCLEOTIDE SEQUENCE [LARGE SCALE GENOMIC DNA]</scope>
    <source>
        <strain evidence="7">RCC 1115</strain>
    </source>
</reference>
<organism evidence="6 8">
    <name type="scientific">Ostreococcus tauri</name>
    <name type="common">Marine green alga</name>
    <dbReference type="NCBI Taxonomy" id="70448"/>
    <lineage>
        <taxon>Eukaryota</taxon>
        <taxon>Viridiplantae</taxon>
        <taxon>Chlorophyta</taxon>
        <taxon>Mamiellophyceae</taxon>
        <taxon>Mamiellales</taxon>
        <taxon>Bathycoccaceae</taxon>
        <taxon>Ostreococcus</taxon>
    </lineage>
</organism>
<evidence type="ECO:0000256" key="4">
    <source>
        <dbReference type="RuleBase" id="RU369070"/>
    </source>
</evidence>
<reference evidence="6 8" key="1">
    <citation type="journal article" date="2006" name="Proc. Natl. Acad. Sci. U.S.A.">
        <title>Genome analysis of the smallest free-living eukaryote Ostreococcus tauri unveils many unique features.</title>
        <authorList>
            <person name="Derelle E."/>
            <person name="Ferraz C."/>
            <person name="Rombauts S."/>
            <person name="Rouze P."/>
            <person name="Worden A.Z."/>
            <person name="Robbens S."/>
            <person name="Partensky F."/>
            <person name="Degroeve S."/>
            <person name="Echeynie S."/>
            <person name="Cooke R."/>
            <person name="Saeys Y."/>
            <person name="Wuyts J."/>
            <person name="Jabbari K."/>
            <person name="Bowler C."/>
            <person name="Panaud O."/>
            <person name="Piegu B."/>
            <person name="Ball S.G."/>
            <person name="Ral J.-P."/>
            <person name="Bouget F.-Y."/>
            <person name="Piganeau G."/>
            <person name="De Baets B."/>
            <person name="Picard A."/>
            <person name="Delseny M."/>
            <person name="Demaille J."/>
            <person name="Van de Peer Y."/>
            <person name="Moreau H."/>
        </authorList>
    </citation>
    <scope>NUCLEOTIDE SEQUENCE [LARGE SCALE GENOMIC DNA]</scope>
    <source>
        <strain evidence="6 8">OTTH0595</strain>
    </source>
</reference>
<dbReference type="InterPro" id="IPR029045">
    <property type="entry name" value="ClpP/crotonase-like_dom_sf"/>
</dbReference>
<evidence type="ECO:0000313" key="7">
    <source>
        <dbReference type="EMBL" id="OUS46060.1"/>
    </source>
</evidence>
<dbReference type="OrthoDB" id="16820at2759"/>
<dbReference type="FunCoup" id="A0A096PBU8">
    <property type="interactions" value="1882"/>
</dbReference>
<accession>A0A1Y5I8Z5</accession>
<dbReference type="Gene3D" id="3.90.226.10">
    <property type="entry name" value="2-enoyl-CoA Hydratase, Chain A, domain 1"/>
    <property type="match status" value="1"/>
</dbReference>
<dbReference type="Proteomes" id="UP000009170">
    <property type="component" value="Unassembled WGS sequence"/>
</dbReference>
<accession>A0A096PBU8</accession>
<dbReference type="CDD" id="cd06558">
    <property type="entry name" value="crotonase-like"/>
    <property type="match status" value="1"/>
</dbReference>
<evidence type="ECO:0000256" key="2">
    <source>
        <dbReference type="ARBA" id="ARBA00011915"/>
    </source>
</evidence>
<keyword evidence="8" id="KW-1185">Reference proteome</keyword>
<dbReference type="EMBL" id="KZ155785">
    <property type="protein sequence ID" value="OUS46060.1"/>
    <property type="molecule type" value="Genomic_DNA"/>
</dbReference>